<reference evidence="2" key="1">
    <citation type="submission" date="2009-01" db="EMBL/GenBank/DDBJ databases">
        <title>Complete sequence of chromosome Cyanothece sp. PCC 7425.</title>
        <authorList>
            <consortium name="US DOE Joint Genome Institute"/>
            <person name="Lucas S."/>
            <person name="Copeland A."/>
            <person name="Lapidus A."/>
            <person name="Glavina del Rio T."/>
            <person name="Dalin E."/>
            <person name="Tice H."/>
            <person name="Bruce D."/>
            <person name="Goodwin L."/>
            <person name="Pitluck S."/>
            <person name="Sims D."/>
            <person name="Meineke L."/>
            <person name="Brettin T."/>
            <person name="Detter J.C."/>
            <person name="Han C."/>
            <person name="Larimer F."/>
            <person name="Land M."/>
            <person name="Hauser L."/>
            <person name="Kyrpides N."/>
            <person name="Ovchinnikova G."/>
            <person name="Liberton M."/>
            <person name="Stoeckel J."/>
            <person name="Banerjee A."/>
            <person name="Singh A."/>
            <person name="Page L."/>
            <person name="Sato H."/>
            <person name="Zhao L."/>
            <person name="Sherman L."/>
            <person name="Pakrasi H."/>
            <person name="Richardson P."/>
        </authorList>
    </citation>
    <scope>NUCLEOTIDE SEQUENCE</scope>
    <source>
        <strain evidence="2">PCC 7425</strain>
    </source>
</reference>
<dbReference type="NCBIfam" id="TIGR00249">
    <property type="entry name" value="sixA"/>
    <property type="match status" value="1"/>
</dbReference>
<dbReference type="EMBL" id="CP001344">
    <property type="protein sequence ID" value="ACL45104.1"/>
    <property type="molecule type" value="Genomic_DNA"/>
</dbReference>
<dbReference type="KEGG" id="cyn:Cyan7425_2758"/>
<dbReference type="GO" id="GO:0101006">
    <property type="term" value="F:protein histidine phosphatase activity"/>
    <property type="evidence" value="ECO:0007669"/>
    <property type="project" value="InterPro"/>
</dbReference>
<dbReference type="Pfam" id="PF00300">
    <property type="entry name" value="His_Phos_1"/>
    <property type="match status" value="1"/>
</dbReference>
<dbReference type="InterPro" id="IPR013078">
    <property type="entry name" value="His_Pase_superF_clade-1"/>
</dbReference>
<dbReference type="OrthoDB" id="194934at2"/>
<dbReference type="SUPFAM" id="SSF53254">
    <property type="entry name" value="Phosphoglycerate mutase-like"/>
    <property type="match status" value="1"/>
</dbReference>
<gene>
    <name evidence="2" type="ordered locus">Cyan7425_2758</name>
</gene>
<dbReference type="HOGENOM" id="CLU_084603_3_1_3"/>
<proteinExistence type="predicted"/>
<evidence type="ECO:0000313" key="2">
    <source>
        <dbReference type="EMBL" id="ACL45104.1"/>
    </source>
</evidence>
<name>B8HKB3_CYAP4</name>
<sequence length="164" mass="18509">MELYLIRHGIAVERDDFSGPDQDRPLTTKGEQKTRQVANRLRELKLHFELMLTSPYLRARQTAEILQTEDLANQLEVKEFLAHGGRFGDWLTWLEHWQASGGNSLALVGHEPDLSQWAEVLLWEEARQVLTLKKAGIIGLSLPEGGSPVGNSSLFWLSAPKLLL</sequence>
<dbReference type="InterPro" id="IPR029033">
    <property type="entry name" value="His_PPase_superfam"/>
</dbReference>
<dbReference type="SMART" id="SM00855">
    <property type="entry name" value="PGAM"/>
    <property type="match status" value="1"/>
</dbReference>
<dbReference type="Gene3D" id="3.40.50.1240">
    <property type="entry name" value="Phosphoglycerate mutase-like"/>
    <property type="match status" value="1"/>
</dbReference>
<dbReference type="GO" id="GO:0005737">
    <property type="term" value="C:cytoplasm"/>
    <property type="evidence" value="ECO:0007669"/>
    <property type="project" value="InterPro"/>
</dbReference>
<protein>
    <submittedName>
        <fullName evidence="2">Phosphohistidine phosphatase, SixA</fullName>
    </submittedName>
</protein>
<dbReference type="AlphaFoldDB" id="B8HKB3"/>
<feature type="binding site" evidence="1">
    <location>
        <position position="58"/>
    </location>
    <ligand>
        <name>substrate</name>
    </ligand>
</feature>
<evidence type="ECO:0000256" key="1">
    <source>
        <dbReference type="PIRSR" id="PIRSR613078-2"/>
    </source>
</evidence>
<dbReference type="eggNOG" id="COG2062">
    <property type="taxonomic scope" value="Bacteria"/>
</dbReference>
<dbReference type="CDD" id="cd07067">
    <property type="entry name" value="HP_PGM_like"/>
    <property type="match status" value="1"/>
</dbReference>
<accession>B8HKB3</accession>
<dbReference type="STRING" id="395961.Cyan7425_2758"/>
<organism evidence="2">
    <name type="scientific">Cyanothece sp. (strain PCC 7425 / ATCC 29141)</name>
    <dbReference type="NCBI Taxonomy" id="395961"/>
    <lineage>
        <taxon>Bacteria</taxon>
        <taxon>Bacillati</taxon>
        <taxon>Cyanobacteriota</taxon>
        <taxon>Cyanophyceae</taxon>
        <taxon>Gomontiellales</taxon>
        <taxon>Cyanothecaceae</taxon>
        <taxon>Cyanothece</taxon>
    </lineage>
</organism>
<dbReference type="InterPro" id="IPR004449">
    <property type="entry name" value="SixA"/>
</dbReference>